<dbReference type="EMBL" id="PFWT01000007">
    <property type="protein sequence ID" value="PJA46824.1"/>
    <property type="molecule type" value="Genomic_DNA"/>
</dbReference>
<gene>
    <name evidence="1" type="ORF">CO173_01210</name>
</gene>
<dbReference type="Proteomes" id="UP000231263">
    <property type="component" value="Unassembled WGS sequence"/>
</dbReference>
<reference evidence="2" key="1">
    <citation type="submission" date="2017-09" db="EMBL/GenBank/DDBJ databases">
        <title>Depth-based differentiation of microbial function through sediment-hosted aquifers and enrichment of novel symbionts in the deep terrestrial subsurface.</title>
        <authorList>
            <person name="Probst A.J."/>
            <person name="Ladd B."/>
            <person name="Jarett J.K."/>
            <person name="Geller-Mcgrath D.E."/>
            <person name="Sieber C.M.K."/>
            <person name="Emerson J.B."/>
            <person name="Anantharaman K."/>
            <person name="Thomas B.C."/>
            <person name="Malmstrom R."/>
            <person name="Stieglmeier M."/>
            <person name="Klingl A."/>
            <person name="Woyke T."/>
            <person name="Ryan C.M."/>
            <person name="Banfield J.F."/>
        </authorList>
    </citation>
    <scope>NUCLEOTIDE SEQUENCE [LARGE SCALE GENOMIC DNA]</scope>
</reference>
<sequence>MAEQRKSFNESAIQRVIYRIGMNTYQRKLVESAIIILSRRLGLIGPRDVDNVLRHLEAAYLISSSHRRDILNNMFESEK</sequence>
<protein>
    <submittedName>
        <fullName evidence="1">Uncharacterized protein</fullName>
    </submittedName>
</protein>
<proteinExistence type="predicted"/>
<evidence type="ECO:0000313" key="1">
    <source>
        <dbReference type="EMBL" id="PJA46824.1"/>
    </source>
</evidence>
<comment type="caution">
    <text evidence="1">The sequence shown here is derived from an EMBL/GenBank/DDBJ whole genome shotgun (WGS) entry which is preliminary data.</text>
</comment>
<organism evidence="1 2">
    <name type="scientific">Candidatus Uhrbacteria bacterium CG_4_9_14_3_um_filter_41_35</name>
    <dbReference type="NCBI Taxonomy" id="1975034"/>
    <lineage>
        <taxon>Bacteria</taxon>
        <taxon>Candidatus Uhriibacteriota</taxon>
    </lineage>
</organism>
<name>A0A2M7XG24_9BACT</name>
<accession>A0A2M7XG24</accession>
<evidence type="ECO:0000313" key="2">
    <source>
        <dbReference type="Proteomes" id="UP000231263"/>
    </source>
</evidence>
<dbReference type="AlphaFoldDB" id="A0A2M7XG24"/>